<proteinExistence type="predicted"/>
<dbReference type="EMBL" id="KN822234">
    <property type="protein sequence ID" value="KIM51914.1"/>
    <property type="molecule type" value="Genomic_DNA"/>
</dbReference>
<dbReference type="OrthoDB" id="2656405at2759"/>
<reference evidence="1 2" key="1">
    <citation type="submission" date="2014-04" db="EMBL/GenBank/DDBJ databases">
        <authorList>
            <consortium name="DOE Joint Genome Institute"/>
            <person name="Kuo A."/>
            <person name="Kohler A."/>
            <person name="Nagy L.G."/>
            <person name="Floudas D."/>
            <person name="Copeland A."/>
            <person name="Barry K.W."/>
            <person name="Cichocki N."/>
            <person name="Veneault-Fourrey C."/>
            <person name="LaButti K."/>
            <person name="Lindquist E.A."/>
            <person name="Lipzen A."/>
            <person name="Lundell T."/>
            <person name="Morin E."/>
            <person name="Murat C."/>
            <person name="Sun H."/>
            <person name="Tunlid A."/>
            <person name="Henrissat B."/>
            <person name="Grigoriev I.V."/>
            <person name="Hibbett D.S."/>
            <person name="Martin F."/>
            <person name="Nordberg H.P."/>
            <person name="Cantor M.N."/>
            <person name="Hua S.X."/>
        </authorList>
    </citation>
    <scope>NUCLEOTIDE SEQUENCE [LARGE SCALE GENOMIC DNA]</scope>
    <source>
        <strain evidence="1 2">Foug A</strain>
    </source>
</reference>
<evidence type="ECO:0000313" key="1">
    <source>
        <dbReference type="EMBL" id="KIM51914.1"/>
    </source>
</evidence>
<gene>
    <name evidence="1" type="ORF">SCLCIDRAFT_142280</name>
</gene>
<sequence>MLASEQGYYLPVCCPLPRLPISQVQEQCGAPLLLDALETFFATNAALRNHRKIHAFNQIDVYKYITILSPLKQHVSDTKHFFKLHVTPSIPSHNSHKGPSPAVFDSVLFLKDLDTNAMRHGIKGDPSLLARLEGH</sequence>
<keyword evidence="2" id="KW-1185">Reference proteome</keyword>
<protein>
    <submittedName>
        <fullName evidence="1">Uncharacterized protein</fullName>
    </submittedName>
</protein>
<evidence type="ECO:0000313" key="2">
    <source>
        <dbReference type="Proteomes" id="UP000053989"/>
    </source>
</evidence>
<dbReference type="InParanoid" id="A0A0C3D675"/>
<accession>A0A0C3D675</accession>
<organism evidence="1 2">
    <name type="scientific">Scleroderma citrinum Foug A</name>
    <dbReference type="NCBI Taxonomy" id="1036808"/>
    <lineage>
        <taxon>Eukaryota</taxon>
        <taxon>Fungi</taxon>
        <taxon>Dikarya</taxon>
        <taxon>Basidiomycota</taxon>
        <taxon>Agaricomycotina</taxon>
        <taxon>Agaricomycetes</taxon>
        <taxon>Agaricomycetidae</taxon>
        <taxon>Boletales</taxon>
        <taxon>Sclerodermatineae</taxon>
        <taxon>Sclerodermataceae</taxon>
        <taxon>Scleroderma</taxon>
    </lineage>
</organism>
<dbReference type="Proteomes" id="UP000053989">
    <property type="component" value="Unassembled WGS sequence"/>
</dbReference>
<dbReference type="AlphaFoldDB" id="A0A0C3D675"/>
<reference evidence="2" key="2">
    <citation type="submission" date="2015-01" db="EMBL/GenBank/DDBJ databases">
        <title>Evolutionary Origins and Diversification of the Mycorrhizal Mutualists.</title>
        <authorList>
            <consortium name="DOE Joint Genome Institute"/>
            <consortium name="Mycorrhizal Genomics Consortium"/>
            <person name="Kohler A."/>
            <person name="Kuo A."/>
            <person name="Nagy L.G."/>
            <person name="Floudas D."/>
            <person name="Copeland A."/>
            <person name="Barry K.W."/>
            <person name="Cichocki N."/>
            <person name="Veneault-Fourrey C."/>
            <person name="LaButti K."/>
            <person name="Lindquist E.A."/>
            <person name="Lipzen A."/>
            <person name="Lundell T."/>
            <person name="Morin E."/>
            <person name="Murat C."/>
            <person name="Riley R."/>
            <person name="Ohm R."/>
            <person name="Sun H."/>
            <person name="Tunlid A."/>
            <person name="Henrissat B."/>
            <person name="Grigoriev I.V."/>
            <person name="Hibbett D.S."/>
            <person name="Martin F."/>
        </authorList>
    </citation>
    <scope>NUCLEOTIDE SEQUENCE [LARGE SCALE GENOMIC DNA]</scope>
    <source>
        <strain evidence="2">Foug A</strain>
    </source>
</reference>
<dbReference type="HOGENOM" id="CLU_1886971_0_0_1"/>
<name>A0A0C3D675_9AGAM</name>